<keyword evidence="2" id="KW-0812">Transmembrane</keyword>
<dbReference type="AlphaFoldDB" id="A0A3D9UQ46"/>
<evidence type="ECO:0000256" key="2">
    <source>
        <dbReference type="SAM" id="Phobius"/>
    </source>
</evidence>
<feature type="compositionally biased region" description="Basic and acidic residues" evidence="1">
    <location>
        <begin position="8"/>
        <end position="28"/>
    </location>
</feature>
<dbReference type="EMBL" id="QTUA01000001">
    <property type="protein sequence ID" value="REF30110.1"/>
    <property type="molecule type" value="Genomic_DNA"/>
</dbReference>
<evidence type="ECO:0000313" key="4">
    <source>
        <dbReference type="Proteomes" id="UP000256253"/>
    </source>
</evidence>
<keyword evidence="2" id="KW-1133">Transmembrane helix</keyword>
<organism evidence="3 4">
    <name type="scientific">Calidifontibacter indicus</name>
    <dbReference type="NCBI Taxonomy" id="419650"/>
    <lineage>
        <taxon>Bacteria</taxon>
        <taxon>Bacillati</taxon>
        <taxon>Actinomycetota</taxon>
        <taxon>Actinomycetes</taxon>
        <taxon>Micrococcales</taxon>
        <taxon>Dermacoccaceae</taxon>
        <taxon>Calidifontibacter</taxon>
    </lineage>
</organism>
<protein>
    <recommendedName>
        <fullName evidence="5">Sodium:proton antiporter</fullName>
    </recommendedName>
</protein>
<dbReference type="InterPro" id="IPR046291">
    <property type="entry name" value="DUF6328"/>
</dbReference>
<feature type="transmembrane region" description="Helical" evidence="2">
    <location>
        <begin position="72"/>
        <end position="95"/>
    </location>
</feature>
<comment type="caution">
    <text evidence="3">The sequence shown here is derived from an EMBL/GenBank/DDBJ whole genome shotgun (WGS) entry which is preliminary data.</text>
</comment>
<accession>A0A3D9UQ46</accession>
<evidence type="ECO:0008006" key="5">
    <source>
        <dbReference type="Google" id="ProtNLM"/>
    </source>
</evidence>
<dbReference type="Proteomes" id="UP000256253">
    <property type="component" value="Unassembled WGS sequence"/>
</dbReference>
<keyword evidence="2" id="KW-0472">Membrane</keyword>
<evidence type="ECO:0000256" key="1">
    <source>
        <dbReference type="SAM" id="MobiDB-lite"/>
    </source>
</evidence>
<keyword evidence="4" id="KW-1185">Reference proteome</keyword>
<proteinExistence type="predicted"/>
<feature type="transmembrane region" description="Helical" evidence="2">
    <location>
        <begin position="145"/>
        <end position="167"/>
    </location>
</feature>
<feature type="transmembrane region" description="Helical" evidence="2">
    <location>
        <begin position="41"/>
        <end position="60"/>
    </location>
</feature>
<sequence>MRQYVGPMREETVSYQHGDDERNESPGERLDRNWNELLQELRVTQTGIQILFAFLLILPFQARFDVLEGRQVHLYVVIVGLITASTFCVITPVLIHRMLFRRRAKDELVRATNKLTIVGLGLLGAALVCATALVVDVVLGRTAGYITAALCTVSLLGLWVVLPRILLRRSDGRYE</sequence>
<name>A0A3D9UQ46_9MICO</name>
<feature type="region of interest" description="Disordered" evidence="1">
    <location>
        <begin position="1"/>
        <end position="28"/>
    </location>
</feature>
<reference evidence="3 4" key="1">
    <citation type="submission" date="2018-08" db="EMBL/GenBank/DDBJ databases">
        <title>Sequencing the genomes of 1000 actinobacteria strains.</title>
        <authorList>
            <person name="Klenk H.-P."/>
        </authorList>
    </citation>
    <scope>NUCLEOTIDE SEQUENCE [LARGE SCALE GENOMIC DNA]</scope>
    <source>
        <strain evidence="3 4">DSM 22967</strain>
    </source>
</reference>
<evidence type="ECO:0000313" key="3">
    <source>
        <dbReference type="EMBL" id="REF30110.1"/>
    </source>
</evidence>
<dbReference type="Pfam" id="PF19853">
    <property type="entry name" value="DUF6328"/>
    <property type="match status" value="1"/>
</dbReference>
<feature type="transmembrane region" description="Helical" evidence="2">
    <location>
        <begin position="115"/>
        <end position="139"/>
    </location>
</feature>
<gene>
    <name evidence="3" type="ORF">DFJ65_1103</name>
</gene>